<evidence type="ECO:0000256" key="2">
    <source>
        <dbReference type="ARBA" id="ARBA00019066"/>
    </source>
</evidence>
<feature type="compositionally biased region" description="Low complexity" evidence="4">
    <location>
        <begin position="333"/>
        <end position="345"/>
    </location>
</feature>
<keyword evidence="3" id="KW-0583">PHB biosynthesis</keyword>
<reference evidence="5 6" key="1">
    <citation type="submission" date="2021-08" db="EMBL/GenBank/DDBJ databases">
        <title>Lysobacter sp. strain CJ11 Genome sequencing and assembly.</title>
        <authorList>
            <person name="Kim I."/>
        </authorList>
    </citation>
    <scope>NUCLEOTIDE SEQUENCE [LARGE SCALE GENOMIC DNA]</scope>
    <source>
        <strain evidence="5 6">CJ11</strain>
    </source>
</reference>
<dbReference type="InterPro" id="IPR010123">
    <property type="entry name" value="PHA_synth_III_E"/>
</dbReference>
<dbReference type="NCBIfam" id="TIGR01834">
    <property type="entry name" value="PHA_synth_III_E"/>
    <property type="match status" value="1"/>
</dbReference>
<proteinExistence type="predicted"/>
<comment type="pathway">
    <text evidence="1">Biopolymer metabolism; poly-(R)-3-hydroxybutanoate biosynthesis.</text>
</comment>
<evidence type="ECO:0000256" key="4">
    <source>
        <dbReference type="SAM" id="MobiDB-lite"/>
    </source>
</evidence>
<name>A0ABX8WMR0_9GAMM</name>
<keyword evidence="6" id="KW-1185">Reference proteome</keyword>
<gene>
    <name evidence="5" type="primary">phaE</name>
    <name evidence="5" type="ORF">H8L67_05595</name>
</gene>
<dbReference type="EMBL" id="CP080544">
    <property type="protein sequence ID" value="QYR52098.1"/>
    <property type="molecule type" value="Genomic_DNA"/>
</dbReference>
<feature type="compositionally biased region" description="Low complexity" evidence="4">
    <location>
        <begin position="302"/>
        <end position="324"/>
    </location>
</feature>
<dbReference type="RefSeq" id="WP_220378886.1">
    <property type="nucleotide sequence ID" value="NZ_CP080544.1"/>
</dbReference>
<evidence type="ECO:0000256" key="1">
    <source>
        <dbReference type="ARBA" id="ARBA00004683"/>
    </source>
</evidence>
<dbReference type="Pfam" id="PF09712">
    <property type="entry name" value="PHA_synth_III_E"/>
    <property type="match status" value="1"/>
</dbReference>
<evidence type="ECO:0000313" key="5">
    <source>
        <dbReference type="EMBL" id="QYR52098.1"/>
    </source>
</evidence>
<sequence length="351" mass="38544">MNPQWPNDFESLGRQYMEAWQNMMRGAMAGQGPAPSGFAGMGGWQDPSQAWARTASQFANPEAMAAMHRFNAQSNGWFAQMHELAAKFTDQGATAKNIADEWRRMLESSSGNVMADALKNMQSGGSQGFDAWYANVEPMLNGWKREFSSWLSVPAFGLAREHQERLQKLLQSQLDYQEALAAHNALLGNSADSAMKYFEALLDKAGKAGKPITSARGLFDTWVDAAEQAYAQVALSREYRKAYADMVNAQMRLRSGVQREIEQACDMLGIPTRTEMDAAHRKIAELERALRRARSTPPDAGAKPQAATPRAAPAAKRATPAARKQAARKAPVKKSASAKSTAARTTNRKRS</sequence>
<dbReference type="Proteomes" id="UP000824755">
    <property type="component" value="Chromosome"/>
</dbReference>
<accession>A0ABX8WMR0</accession>
<evidence type="ECO:0000256" key="3">
    <source>
        <dbReference type="ARBA" id="ARBA00022752"/>
    </source>
</evidence>
<organism evidence="5 6">
    <name type="scientific">Lysobacter soyae</name>
    <dbReference type="NCBI Taxonomy" id="2764185"/>
    <lineage>
        <taxon>Bacteria</taxon>
        <taxon>Pseudomonadati</taxon>
        <taxon>Pseudomonadota</taxon>
        <taxon>Gammaproteobacteria</taxon>
        <taxon>Lysobacterales</taxon>
        <taxon>Lysobacteraceae</taxon>
        <taxon>Lysobacter</taxon>
    </lineage>
</organism>
<protein>
    <recommendedName>
        <fullName evidence="2">Poly(3-hydroxyalkanoate) polymerase subunit PhaE</fullName>
    </recommendedName>
</protein>
<feature type="region of interest" description="Disordered" evidence="4">
    <location>
        <begin position="292"/>
        <end position="351"/>
    </location>
</feature>
<evidence type="ECO:0000313" key="6">
    <source>
        <dbReference type="Proteomes" id="UP000824755"/>
    </source>
</evidence>